<dbReference type="OrthoDB" id="6387443at2"/>
<protein>
    <submittedName>
        <fullName evidence="2">Uncharacterized protein</fullName>
    </submittedName>
</protein>
<gene>
    <name evidence="2" type="ORF">FBQ74_16695</name>
</gene>
<reference evidence="2 3" key="1">
    <citation type="submission" date="2019-04" db="EMBL/GenBank/DDBJ databases">
        <title>Salinimonas iocasae sp. nov., a halophilic bacterium isolated from the outer tube casing of tubeworms in Okinawa Trough.</title>
        <authorList>
            <person name="Zhang H."/>
            <person name="Wang H."/>
            <person name="Li C."/>
        </authorList>
    </citation>
    <scope>NUCLEOTIDE SEQUENCE [LARGE SCALE GENOMIC DNA]</scope>
    <source>
        <strain evidence="2 3">KX18D6</strain>
    </source>
</reference>
<evidence type="ECO:0000313" key="2">
    <source>
        <dbReference type="EMBL" id="QCZ95014.1"/>
    </source>
</evidence>
<proteinExistence type="predicted"/>
<name>A0A5B7YHA9_9ALTE</name>
<dbReference type="AlphaFoldDB" id="A0A5B7YHA9"/>
<organism evidence="2 3">
    <name type="scientific">Salinimonas iocasae</name>
    <dbReference type="NCBI Taxonomy" id="2572577"/>
    <lineage>
        <taxon>Bacteria</taxon>
        <taxon>Pseudomonadati</taxon>
        <taxon>Pseudomonadota</taxon>
        <taxon>Gammaproteobacteria</taxon>
        <taxon>Alteromonadales</taxon>
        <taxon>Alteromonadaceae</taxon>
        <taxon>Alteromonas/Salinimonas group</taxon>
        <taxon>Salinimonas</taxon>
    </lineage>
</organism>
<accession>A0A5B7YHA9</accession>
<dbReference type="KEGG" id="salk:FBQ74_16695"/>
<sequence>MVSESVKVVNYHKSSVPSKFGLTIMGLLLFMTGAMLLAVGVIEVFKVIEHLSTALYLIGGLFLYKAGGIVLRHCATNRVKRERRNHLKL</sequence>
<keyword evidence="1" id="KW-1133">Transmembrane helix</keyword>
<evidence type="ECO:0000256" key="1">
    <source>
        <dbReference type="SAM" id="Phobius"/>
    </source>
</evidence>
<keyword evidence="1" id="KW-0812">Transmembrane</keyword>
<dbReference type="RefSeq" id="WP_139757744.1">
    <property type="nucleotide sequence ID" value="NZ_CP039852.1"/>
</dbReference>
<feature type="transmembrane region" description="Helical" evidence="1">
    <location>
        <begin position="54"/>
        <end position="75"/>
    </location>
</feature>
<evidence type="ECO:0000313" key="3">
    <source>
        <dbReference type="Proteomes" id="UP000304912"/>
    </source>
</evidence>
<dbReference type="Proteomes" id="UP000304912">
    <property type="component" value="Chromosome"/>
</dbReference>
<dbReference type="EMBL" id="CP039852">
    <property type="protein sequence ID" value="QCZ95014.1"/>
    <property type="molecule type" value="Genomic_DNA"/>
</dbReference>
<keyword evidence="3" id="KW-1185">Reference proteome</keyword>
<feature type="transmembrane region" description="Helical" evidence="1">
    <location>
        <begin position="20"/>
        <end position="42"/>
    </location>
</feature>
<keyword evidence="1" id="KW-0472">Membrane</keyword>